<feature type="transmembrane region" description="Helical" evidence="7">
    <location>
        <begin position="292"/>
        <end position="309"/>
    </location>
</feature>
<dbReference type="EMBL" id="CP029600">
    <property type="protein sequence ID" value="AWO01632.1"/>
    <property type="molecule type" value="Genomic_DNA"/>
</dbReference>
<dbReference type="InterPro" id="IPR035952">
    <property type="entry name" value="Rhomboid-like_sf"/>
</dbReference>
<gene>
    <name evidence="9" type="ORF">DLD77_07955</name>
</gene>
<dbReference type="InterPro" id="IPR022764">
    <property type="entry name" value="Peptidase_S54_rhomboid_dom"/>
</dbReference>
<evidence type="ECO:0000256" key="2">
    <source>
        <dbReference type="ARBA" id="ARBA00009045"/>
    </source>
</evidence>
<dbReference type="InterPro" id="IPR050925">
    <property type="entry name" value="Rhomboid_protease_S54"/>
</dbReference>
<accession>A0ABM6WCH5</accession>
<dbReference type="PANTHER" id="PTHR43731:SF14">
    <property type="entry name" value="PRESENILIN-ASSOCIATED RHOMBOID-LIKE PROTEIN, MITOCHONDRIAL"/>
    <property type="match status" value="1"/>
</dbReference>
<feature type="domain" description="Peptidase S54 rhomboid" evidence="8">
    <location>
        <begin position="196"/>
        <end position="334"/>
    </location>
</feature>
<comment type="similarity">
    <text evidence="2">Belongs to the peptidase S54 family.</text>
</comment>
<evidence type="ECO:0000313" key="10">
    <source>
        <dbReference type="Proteomes" id="UP000246099"/>
    </source>
</evidence>
<evidence type="ECO:0000259" key="8">
    <source>
        <dbReference type="Pfam" id="PF01694"/>
    </source>
</evidence>
<dbReference type="RefSeq" id="WP_119077844.1">
    <property type="nucleotide sequence ID" value="NZ_CP029600.1"/>
</dbReference>
<organism evidence="9 10">
    <name type="scientific">Chitinophaga alhagiae</name>
    <dbReference type="NCBI Taxonomy" id="2203219"/>
    <lineage>
        <taxon>Bacteria</taxon>
        <taxon>Pseudomonadati</taxon>
        <taxon>Bacteroidota</taxon>
        <taxon>Chitinophagia</taxon>
        <taxon>Chitinophagales</taxon>
        <taxon>Chitinophagaceae</taxon>
        <taxon>Chitinophaga</taxon>
    </lineage>
</organism>
<keyword evidence="6 7" id="KW-0472">Membrane</keyword>
<dbReference type="Pfam" id="PF01694">
    <property type="entry name" value="Rhomboid"/>
    <property type="match status" value="1"/>
</dbReference>
<proteinExistence type="inferred from homology"/>
<feature type="transmembrane region" description="Helical" evidence="7">
    <location>
        <begin position="201"/>
        <end position="223"/>
    </location>
</feature>
<comment type="subcellular location">
    <subcellularLocation>
        <location evidence="1">Membrane</location>
        <topology evidence="1">Multi-pass membrane protein</topology>
    </subcellularLocation>
</comment>
<evidence type="ECO:0000313" key="9">
    <source>
        <dbReference type="EMBL" id="AWO01632.1"/>
    </source>
</evidence>
<dbReference type="Proteomes" id="UP000246099">
    <property type="component" value="Chromosome"/>
</dbReference>
<keyword evidence="3 7" id="KW-0812">Transmembrane</keyword>
<dbReference type="Gene3D" id="1.20.1540.10">
    <property type="entry name" value="Rhomboid-like"/>
    <property type="match status" value="1"/>
</dbReference>
<evidence type="ECO:0000256" key="6">
    <source>
        <dbReference type="ARBA" id="ARBA00023136"/>
    </source>
</evidence>
<feature type="transmembrane region" description="Helical" evidence="7">
    <location>
        <begin position="235"/>
        <end position="256"/>
    </location>
</feature>
<dbReference type="SUPFAM" id="SSF144091">
    <property type="entry name" value="Rhomboid-like"/>
    <property type="match status" value="1"/>
</dbReference>
<sequence>MIGFPPRYSTSCVLENRSPAEQLVILWLALEKTGWNISTVHPDGLFAFTRFSLRSWNEQVSITPGPENIRLNSVSTGAQIFDFGRNRQNIRRLQQAIAEVNAGYSPEQLAVIYAERQHLTGNKTGTVHLTPERQGFLSIFKPARGYFITPILILLNILTYLVLTNKWLFAGGTWWAPDVNVLEQAGANFKPLTLFGQPWRLLTAGFLHADVLHLFFNMYGIMIGGTYMEPLLGKWRFLAVYLLCLLGASMASLWWYDITPTLGASGAVFGLFGFILALLLHRLVEPHERRALLISIGIYLAFSLSSIFFQTNFDHGAHIGGLLMGLLLGQLLFKGLPAPATAKNTLPATTLAVALLAAAYFMLPRDVNVYIKKLQQLDENFILSYGVYNSRTEAEKEKWLKNYSMYYMDENLRIMDEIDRLSLGIDSRKRNTLLRRLVLTQKKVFDYNYRTLAEGKNSYDQQILEALRELAEMQKELGQ</sequence>
<evidence type="ECO:0000256" key="4">
    <source>
        <dbReference type="ARBA" id="ARBA00022801"/>
    </source>
</evidence>
<reference evidence="9 10" key="1">
    <citation type="submission" date="2018-05" db="EMBL/GenBank/DDBJ databases">
        <title>Chitinophaga sp. nov., isolated from rhizosphere soil of Alhagi.</title>
        <authorList>
            <person name="Liu Y."/>
        </authorList>
    </citation>
    <scope>NUCLEOTIDE SEQUENCE [LARGE SCALE GENOMIC DNA]</scope>
    <source>
        <strain evidence="9 10">T22</strain>
    </source>
</reference>
<evidence type="ECO:0000256" key="5">
    <source>
        <dbReference type="ARBA" id="ARBA00022989"/>
    </source>
</evidence>
<keyword evidence="5 7" id="KW-1133">Transmembrane helix</keyword>
<evidence type="ECO:0000256" key="1">
    <source>
        <dbReference type="ARBA" id="ARBA00004141"/>
    </source>
</evidence>
<keyword evidence="4" id="KW-0378">Hydrolase</keyword>
<name>A0ABM6WCH5_9BACT</name>
<evidence type="ECO:0000256" key="3">
    <source>
        <dbReference type="ARBA" id="ARBA00022692"/>
    </source>
</evidence>
<feature type="transmembrane region" description="Helical" evidence="7">
    <location>
        <begin position="262"/>
        <end position="280"/>
    </location>
</feature>
<evidence type="ECO:0000256" key="7">
    <source>
        <dbReference type="SAM" id="Phobius"/>
    </source>
</evidence>
<dbReference type="PANTHER" id="PTHR43731">
    <property type="entry name" value="RHOMBOID PROTEASE"/>
    <property type="match status" value="1"/>
</dbReference>
<feature type="transmembrane region" description="Helical" evidence="7">
    <location>
        <begin position="143"/>
        <end position="163"/>
    </location>
</feature>
<keyword evidence="10" id="KW-1185">Reference proteome</keyword>
<protein>
    <recommendedName>
        <fullName evidence="8">Peptidase S54 rhomboid domain-containing protein</fullName>
    </recommendedName>
</protein>
<feature type="transmembrane region" description="Helical" evidence="7">
    <location>
        <begin position="345"/>
        <end position="363"/>
    </location>
</feature>